<gene>
    <name evidence="2" type="ORF">D2V07_00235</name>
</gene>
<protein>
    <submittedName>
        <fullName evidence="2">Nuclear transport factor 2 family protein</fullName>
    </submittedName>
</protein>
<dbReference type="Proteomes" id="UP000286576">
    <property type="component" value="Unassembled WGS sequence"/>
</dbReference>
<dbReference type="OrthoDB" id="7564479at2"/>
<dbReference type="SUPFAM" id="SSF54427">
    <property type="entry name" value="NTF2-like"/>
    <property type="match status" value="1"/>
</dbReference>
<feature type="domain" description="DUF4440" evidence="1">
    <location>
        <begin position="9"/>
        <end position="116"/>
    </location>
</feature>
<evidence type="ECO:0000313" key="3">
    <source>
        <dbReference type="Proteomes" id="UP000286576"/>
    </source>
</evidence>
<dbReference type="EMBL" id="QXFL01000001">
    <property type="protein sequence ID" value="RIV88745.1"/>
    <property type="molecule type" value="Genomic_DNA"/>
</dbReference>
<dbReference type="InterPro" id="IPR032710">
    <property type="entry name" value="NTF2-like_dom_sf"/>
</dbReference>
<reference evidence="2 3" key="1">
    <citation type="submission" date="2018-08" db="EMBL/GenBank/DDBJ databases">
        <title>Erythrobacter zhengii sp.nov., a bacterium isolated from deep-sea sediment.</title>
        <authorList>
            <person name="Fang C."/>
            <person name="Wu Y.-H."/>
            <person name="Sun C."/>
            <person name="Wang H."/>
            <person name="Cheng H."/>
            <person name="Meng F.-X."/>
            <person name="Wang C.-S."/>
            <person name="Xu X.-W."/>
        </authorList>
    </citation>
    <scope>NUCLEOTIDE SEQUENCE [LARGE SCALE GENOMIC DNA]</scope>
    <source>
        <strain evidence="2 3">V18</strain>
    </source>
</reference>
<proteinExistence type="predicted"/>
<accession>A0A418NVX9</accession>
<evidence type="ECO:0000259" key="1">
    <source>
        <dbReference type="Pfam" id="PF14534"/>
    </source>
</evidence>
<name>A0A418NVX9_9SPHN</name>
<dbReference type="InterPro" id="IPR027843">
    <property type="entry name" value="DUF4440"/>
</dbReference>
<dbReference type="Pfam" id="PF14534">
    <property type="entry name" value="DUF4440"/>
    <property type="match status" value="1"/>
</dbReference>
<dbReference type="Gene3D" id="3.10.450.50">
    <property type="match status" value="1"/>
</dbReference>
<keyword evidence="3" id="KW-1185">Reference proteome</keyword>
<sequence>MDTFAARLETLEHQWMRAWMRGDRKLMKEVAARDFVFLLGGNKATMLDRVSWLDAATTRLRCHSYRFGDIYVRRHGSIGVFACQIELEASLGDHEWKGTVWASDIWRRTMSRRSWKLVERVVSRPEGDNGLRDGIEALQLWR</sequence>
<evidence type="ECO:0000313" key="2">
    <source>
        <dbReference type="EMBL" id="RIV88745.1"/>
    </source>
</evidence>
<dbReference type="RefSeq" id="WP_119584022.1">
    <property type="nucleotide sequence ID" value="NZ_CAWODQ010000001.1"/>
</dbReference>
<comment type="caution">
    <text evidence="2">The sequence shown here is derived from an EMBL/GenBank/DDBJ whole genome shotgun (WGS) entry which is preliminary data.</text>
</comment>
<organism evidence="2 3">
    <name type="scientific">Aurantiacibacter zhengii</name>
    <dbReference type="NCBI Taxonomy" id="2307003"/>
    <lineage>
        <taxon>Bacteria</taxon>
        <taxon>Pseudomonadati</taxon>
        <taxon>Pseudomonadota</taxon>
        <taxon>Alphaproteobacteria</taxon>
        <taxon>Sphingomonadales</taxon>
        <taxon>Erythrobacteraceae</taxon>
        <taxon>Aurantiacibacter</taxon>
    </lineage>
</organism>
<dbReference type="AlphaFoldDB" id="A0A418NVX9"/>